<dbReference type="InterPro" id="IPR013610">
    <property type="entry name" value="ArdC_N"/>
</dbReference>
<reference evidence="3 4" key="1">
    <citation type="submission" date="2010-12" db="EMBL/GenBank/DDBJ databases">
        <title>Complete sequence of Desulfurispirillum indicum S5.</title>
        <authorList>
            <consortium name="US DOE Joint Genome Institute"/>
            <person name="Lucas S."/>
            <person name="Copeland A."/>
            <person name="Lapidus A."/>
            <person name="Cheng J.-F."/>
            <person name="Goodwin L."/>
            <person name="Pitluck S."/>
            <person name="Chertkov O."/>
            <person name="Held B."/>
            <person name="Detter J.C."/>
            <person name="Han C."/>
            <person name="Tapia R."/>
            <person name="Land M."/>
            <person name="Hauser L."/>
            <person name="Kyrpides N."/>
            <person name="Ivanova N."/>
            <person name="Mikhailova N."/>
            <person name="Haggblom M."/>
            <person name="Rauschenbach I."/>
            <person name="Bini E."/>
            <person name="Woyke T."/>
        </authorList>
    </citation>
    <scope>NUCLEOTIDE SEQUENCE [LARGE SCALE GENOMIC DNA]</scope>
    <source>
        <strain evidence="4">ATCC BAA-1389 / DSM 22839 / S5</strain>
    </source>
</reference>
<keyword evidence="4" id="KW-1185">Reference proteome</keyword>
<feature type="domain" description="N-terminal" evidence="1">
    <location>
        <begin position="6"/>
        <end position="111"/>
    </location>
</feature>
<accession>E6W6C8</accession>
<dbReference type="OrthoDB" id="9792687at2"/>
<evidence type="ECO:0008006" key="5">
    <source>
        <dbReference type="Google" id="ProtNLM"/>
    </source>
</evidence>
<dbReference type="InParanoid" id="E6W6C8"/>
<gene>
    <name evidence="3" type="ordered locus">Selin_1430</name>
</gene>
<dbReference type="HOGENOM" id="CLU_041111_0_0_0"/>
<dbReference type="RefSeq" id="WP_013506045.1">
    <property type="nucleotide sequence ID" value="NC_014836.1"/>
</dbReference>
<dbReference type="AlphaFoldDB" id="E6W6C8"/>
<evidence type="ECO:0000259" key="2">
    <source>
        <dbReference type="Pfam" id="PF18818"/>
    </source>
</evidence>
<sequence>MKKISVYEIVTNKIIDQLEKGIIPWRMPWSKNGLARNWKTQRPYRGINAMLLAPGEYLTFKQVQEAGGKVKKGAKGQTVVFWKFPKDQEEGEVVQVEGQKRAPILRYYNVFHIDDTEGIESKRIGEEWNHDPIQEAERIAASYQQGPSISFAPGKAFYRPSTDQVSIPSLSDYRQPEEYYSTLFHELAHSTGHHSRLNRTGVVASNGFGSEVYSEEELVAEMAAAMLCGVARIENVTLENSAAYIGSWLRKLKSDPKMIIKAGSAAQKAADWIQGVTHEEH</sequence>
<dbReference type="STRING" id="653733.Selin_1430"/>
<evidence type="ECO:0000313" key="4">
    <source>
        <dbReference type="Proteomes" id="UP000002572"/>
    </source>
</evidence>
<evidence type="ECO:0000259" key="1">
    <source>
        <dbReference type="Pfam" id="PF08401"/>
    </source>
</evidence>
<name>E6W6C8_DESIS</name>
<proteinExistence type="predicted"/>
<dbReference type="GO" id="GO:0003697">
    <property type="term" value="F:single-stranded DNA binding"/>
    <property type="evidence" value="ECO:0007669"/>
    <property type="project" value="InterPro"/>
</dbReference>
<dbReference type="Proteomes" id="UP000002572">
    <property type="component" value="Chromosome"/>
</dbReference>
<dbReference type="KEGG" id="din:Selin_1430"/>
<evidence type="ECO:0000313" key="3">
    <source>
        <dbReference type="EMBL" id="ADU66164.1"/>
    </source>
</evidence>
<dbReference type="eggNOG" id="COG4227">
    <property type="taxonomic scope" value="Bacteria"/>
</dbReference>
<organism evidence="3 4">
    <name type="scientific">Desulfurispirillum indicum (strain ATCC BAA-1389 / DSM 22839 / S5)</name>
    <dbReference type="NCBI Taxonomy" id="653733"/>
    <lineage>
        <taxon>Bacteria</taxon>
        <taxon>Pseudomonadati</taxon>
        <taxon>Chrysiogenota</taxon>
        <taxon>Chrysiogenia</taxon>
        <taxon>Chrysiogenales</taxon>
        <taxon>Chrysiogenaceae</taxon>
        <taxon>Desulfurispirillum</taxon>
    </lineage>
</organism>
<dbReference type="PIRSF" id="PIRSF037112">
    <property type="entry name" value="Antirestriction_ArdC"/>
    <property type="match status" value="1"/>
</dbReference>
<protein>
    <recommendedName>
        <fullName evidence="5">Antirestriction protein ArdC</fullName>
    </recommendedName>
</protein>
<dbReference type="Pfam" id="PF08401">
    <property type="entry name" value="ArdcN"/>
    <property type="match status" value="1"/>
</dbReference>
<dbReference type="InterPro" id="IPR017113">
    <property type="entry name" value="Antirestriction_ArdC"/>
</dbReference>
<feature type="domain" description="Polyvalent protein metallopeptidase" evidence="2">
    <location>
        <begin position="145"/>
        <end position="264"/>
    </location>
</feature>
<dbReference type="InterPro" id="IPR041459">
    <property type="entry name" value="MPTase-PolyVal"/>
</dbReference>
<dbReference type="Pfam" id="PF18818">
    <property type="entry name" value="MPTase-PolyVal"/>
    <property type="match status" value="1"/>
</dbReference>
<dbReference type="EMBL" id="CP002432">
    <property type="protein sequence ID" value="ADU66164.1"/>
    <property type="molecule type" value="Genomic_DNA"/>
</dbReference>